<organism evidence="2 3">
    <name type="scientific">Brevundimonas subvibrioides</name>
    <dbReference type="NCBI Taxonomy" id="74313"/>
    <lineage>
        <taxon>Bacteria</taxon>
        <taxon>Pseudomonadati</taxon>
        <taxon>Pseudomonadota</taxon>
        <taxon>Alphaproteobacteria</taxon>
        <taxon>Caulobacterales</taxon>
        <taxon>Caulobacteraceae</taxon>
        <taxon>Brevundimonas</taxon>
    </lineage>
</organism>
<sequence>MRFLIDQNLPTRLIGVLHELGHDADHVKLLKLDMASDGHIWTLAASLPAVVISKDRDFLSLVRRETSTGFVHLDVGNLSNDQLFAIVRRTWPMVTARLQAGERLVEIRA</sequence>
<dbReference type="Proteomes" id="UP000215595">
    <property type="component" value="Unassembled WGS sequence"/>
</dbReference>
<dbReference type="EMBL" id="NCEB01000025">
    <property type="protein sequence ID" value="OYX32090.1"/>
    <property type="molecule type" value="Genomic_DNA"/>
</dbReference>
<dbReference type="Pfam" id="PF18480">
    <property type="entry name" value="DUF5615"/>
    <property type="match status" value="1"/>
</dbReference>
<accession>A0A258FHN3</accession>
<feature type="domain" description="DUF5615" evidence="1">
    <location>
        <begin position="1"/>
        <end position="101"/>
    </location>
</feature>
<evidence type="ECO:0000313" key="3">
    <source>
        <dbReference type="Proteomes" id="UP000215595"/>
    </source>
</evidence>
<dbReference type="AlphaFoldDB" id="A0A258FHN3"/>
<reference evidence="2 3" key="1">
    <citation type="submission" date="2017-03" db="EMBL/GenBank/DDBJ databases">
        <title>Lifting the veil on microbial sulfur biogeochemistry in mining wastewaters.</title>
        <authorList>
            <person name="Kantor R.S."/>
            <person name="Colenbrander Nelson T."/>
            <person name="Marshall S."/>
            <person name="Bennett D."/>
            <person name="Apte S."/>
            <person name="Camacho D."/>
            <person name="Thomas B.C."/>
            <person name="Warren L.A."/>
            <person name="Banfield J.F."/>
        </authorList>
    </citation>
    <scope>NUCLEOTIDE SEQUENCE [LARGE SCALE GENOMIC DNA]</scope>
    <source>
        <strain evidence="2">32-69-9</strain>
    </source>
</reference>
<proteinExistence type="predicted"/>
<dbReference type="InterPro" id="IPR041049">
    <property type="entry name" value="DUF5615"/>
</dbReference>
<evidence type="ECO:0000259" key="1">
    <source>
        <dbReference type="Pfam" id="PF18480"/>
    </source>
</evidence>
<gene>
    <name evidence="2" type="ORF">B7Z01_11540</name>
</gene>
<protein>
    <recommendedName>
        <fullName evidence="1">DUF5615 domain-containing protein</fullName>
    </recommendedName>
</protein>
<evidence type="ECO:0000313" key="2">
    <source>
        <dbReference type="EMBL" id="OYX32090.1"/>
    </source>
</evidence>
<comment type="caution">
    <text evidence="2">The sequence shown here is derived from an EMBL/GenBank/DDBJ whole genome shotgun (WGS) entry which is preliminary data.</text>
</comment>
<name>A0A258FHN3_9CAUL</name>